<dbReference type="Proteomes" id="UP001492380">
    <property type="component" value="Unassembled WGS sequence"/>
</dbReference>
<proteinExistence type="predicted"/>
<evidence type="ECO:0000313" key="2">
    <source>
        <dbReference type="Proteomes" id="UP001492380"/>
    </source>
</evidence>
<gene>
    <name evidence="1" type="ORF">HDK90DRAFT_231536</name>
</gene>
<name>A0ABR1YUD4_9PEZI</name>
<organism evidence="1 2">
    <name type="scientific">Phyllosticta capitalensis</name>
    <dbReference type="NCBI Taxonomy" id="121624"/>
    <lineage>
        <taxon>Eukaryota</taxon>
        <taxon>Fungi</taxon>
        <taxon>Dikarya</taxon>
        <taxon>Ascomycota</taxon>
        <taxon>Pezizomycotina</taxon>
        <taxon>Dothideomycetes</taxon>
        <taxon>Dothideomycetes incertae sedis</taxon>
        <taxon>Botryosphaeriales</taxon>
        <taxon>Phyllostictaceae</taxon>
        <taxon>Phyllosticta</taxon>
    </lineage>
</organism>
<protein>
    <submittedName>
        <fullName evidence="1">Uncharacterized protein</fullName>
    </submittedName>
</protein>
<reference evidence="1 2" key="1">
    <citation type="submission" date="2024-04" db="EMBL/GenBank/DDBJ databases">
        <title>Phyllosticta paracitricarpa is synonymous to the EU quarantine fungus P. citricarpa based on phylogenomic analyses.</title>
        <authorList>
            <consortium name="Lawrence Berkeley National Laboratory"/>
            <person name="Van Ingen-Buijs V.A."/>
            <person name="Van Westerhoven A.C."/>
            <person name="Haridas S."/>
            <person name="Skiadas P."/>
            <person name="Martin F."/>
            <person name="Groenewald J.Z."/>
            <person name="Crous P.W."/>
            <person name="Seidl M.F."/>
        </authorList>
    </citation>
    <scope>NUCLEOTIDE SEQUENCE [LARGE SCALE GENOMIC DNA]</scope>
    <source>
        <strain evidence="1 2">CBS 123374</strain>
    </source>
</reference>
<dbReference type="EMBL" id="JBBWRZ010000004">
    <property type="protein sequence ID" value="KAK8238608.1"/>
    <property type="molecule type" value="Genomic_DNA"/>
</dbReference>
<sequence>MPLACPGRLICARLPKRTRRTVAANFLEEELFGNLFPSRRLGCRQCCTAGRRMSSAQTQTFALGVHVLVIMWSGTRRWLQRNSSVCSLSSSRSRDVQYLQHPSWLLLHLNMVSRSSRLADWRQFSAPSHPRLKKRLRSGQAPYSTYVTLGHLDPQPAL</sequence>
<evidence type="ECO:0000313" key="1">
    <source>
        <dbReference type="EMBL" id="KAK8238608.1"/>
    </source>
</evidence>
<comment type="caution">
    <text evidence="1">The sequence shown here is derived from an EMBL/GenBank/DDBJ whole genome shotgun (WGS) entry which is preliminary data.</text>
</comment>
<accession>A0ABR1YUD4</accession>
<keyword evidence="2" id="KW-1185">Reference proteome</keyword>